<dbReference type="Pfam" id="PF00350">
    <property type="entry name" value="Dynamin_N"/>
    <property type="match status" value="2"/>
</dbReference>
<evidence type="ECO:0000256" key="6">
    <source>
        <dbReference type="SAM" id="Coils"/>
    </source>
</evidence>
<keyword evidence="9" id="KW-1185">Reference proteome</keyword>
<dbReference type="InterPro" id="IPR045063">
    <property type="entry name" value="Dynamin_N"/>
</dbReference>
<dbReference type="CDD" id="cd09912">
    <property type="entry name" value="DLP_2"/>
    <property type="match status" value="1"/>
</dbReference>
<evidence type="ECO:0000259" key="7">
    <source>
        <dbReference type="Pfam" id="PF00350"/>
    </source>
</evidence>
<dbReference type="PANTHER" id="PTHR10465">
    <property type="entry name" value="TRANSMEMBRANE GTPASE FZO1"/>
    <property type="match status" value="1"/>
</dbReference>
<keyword evidence="3" id="KW-0378">Hydrolase</keyword>
<reference evidence="8" key="2">
    <citation type="submission" date="2020-09" db="EMBL/GenBank/DDBJ databases">
        <authorList>
            <person name="Sun Q."/>
            <person name="Zhou Y."/>
        </authorList>
    </citation>
    <scope>NUCLEOTIDE SEQUENCE</scope>
    <source>
        <strain evidence="8">CGMCC 1.12153</strain>
    </source>
</reference>
<dbReference type="GO" id="GO:0003924">
    <property type="term" value="F:GTPase activity"/>
    <property type="evidence" value="ECO:0007669"/>
    <property type="project" value="InterPro"/>
</dbReference>
<reference evidence="8" key="1">
    <citation type="journal article" date="2014" name="Int. J. Syst. Evol. Microbiol.">
        <title>Complete genome sequence of Corynebacterium casei LMG S-19264T (=DSM 44701T), isolated from a smear-ripened cheese.</title>
        <authorList>
            <consortium name="US DOE Joint Genome Institute (JGI-PGF)"/>
            <person name="Walter F."/>
            <person name="Albersmeier A."/>
            <person name="Kalinowski J."/>
            <person name="Ruckert C."/>
        </authorList>
    </citation>
    <scope>NUCLEOTIDE SEQUENCE</scope>
    <source>
        <strain evidence="8">CGMCC 1.12153</strain>
    </source>
</reference>
<sequence length="1209" mass="140109">MSVITKEKRDTVMNQIVHLYRKIQPHHPVLAQKMLDLADKVNRNEVVIGFAGHFSAGKSSMINYLAQKDLLPSSPIPTSANIVKLSSGDPYTTVYFNEAPPEKYIGDIPLDAVKDFCKDGESIKEIEISRPVPSIPEYVKVLDTPGVDSTNDADRVVTEASLHVMDFMYYVMDYNHVQSEVNLNFLVEMQKRNIPFSIIINQVDKHQKEELSFDSFTKSVHESFSLWGITPENIYYTSLKEPDHPYSDLESLQTNFRELFEQKETASQAAAHLYGIVNECIEAYREKYEAQTLQIEADLNALKEVIEEKGFKGAESLKERQENRVPQAKDQFEDRVKKFITNAYLMPSTVREKAASYLQSEQPGFKVGLLFARKKTEEERAERKQAFCEEVDATVEKNLIWPLKDRLRELLQQVDITNEKLLGEAETLSLTYPTEKRVETLIESGASVTGEYVLRYTDQLSKDIQKHYRAVMQEWWQQIKEDLEQQTKQESNRNYELLQAMDEKDQLEKRLKAIEADISTYKQSLLEALEHPEVTEEQITEVSQEVKEREEEIIEVDAQTIQVRKEEVKDDFDEARTKESSDQKQPALTYNLEAKAESVRTILKGVPGFEHLRSQLKEKQQRLRNRQYTIALFGAFSAGKSSFANALLGEKILPVSPNPTTATINKIVPPNEHYEHKSVLVKVKSEKELVDDLFHATNESLTHQSTLEAAYETIAQWDEETLNQLVHQKKSFLQAFLKGYGKMKDHVGVEMEISWDKLSSFVSEEETSCFIEWVEIYFDCEWTRKGVTLVDTPGADSVNARHTDVSFEYIKNADAILFVTYFNHPFSKADESFLKQLGRVKDAFSMDKMFFIINAADLASSKEEKRQVEDYVAHQLQSFQIRKPRLNSLSSLYGLKDKLANEMSHRSGLALFEERFEKFLKHELTGVLQHSIQNDMEFAATSLKTYIDNASLNEQQKAEHLKRLEENKHTVFSIFHDRSTNRAYDQIQQKVEKQVFYAHERMMLNFNEFFKNHINPSVVNGSNQHAKSQLEASMKPLVKEVQFEMNQELRAIAVRMEAFIQQLVNRHREELQTELSKIEPSLVLENKEWSFADSEVMVFNEEIPVSLSAFHSSLKMFKGTKSFFEGNEKEEMKDQIASILNEPLRETMVNNNDRLAVHFHHQFEEQLQEINKEWEKEIEQYYESQMYSLKGEVNSYELKERLSQIKECI</sequence>
<dbReference type="InterPro" id="IPR027094">
    <property type="entry name" value="Mitofusin_fam"/>
</dbReference>
<dbReference type="SUPFAM" id="SSF52540">
    <property type="entry name" value="P-loop containing nucleoside triphosphate hydrolases"/>
    <property type="match status" value="2"/>
</dbReference>
<keyword evidence="4" id="KW-0342">GTP-binding</keyword>
<dbReference type="Gene3D" id="3.40.50.300">
    <property type="entry name" value="P-loop containing nucleotide triphosphate hydrolases"/>
    <property type="match status" value="3"/>
</dbReference>
<protein>
    <submittedName>
        <fullName evidence="8">GTPase</fullName>
    </submittedName>
</protein>
<feature type="domain" description="Dynamin N-terminal" evidence="7">
    <location>
        <begin position="630"/>
        <end position="855"/>
    </location>
</feature>
<feature type="coiled-coil region" evidence="6">
    <location>
        <begin position="497"/>
        <end position="559"/>
    </location>
</feature>
<keyword evidence="2" id="KW-0547">Nucleotide-binding</keyword>
<comment type="subcellular location">
    <subcellularLocation>
        <location evidence="1">Membrane</location>
    </subcellularLocation>
</comment>
<name>A0A917AZP6_HALAA</name>
<gene>
    <name evidence="8" type="ORF">GCM10010954_05590</name>
</gene>
<dbReference type="RefSeq" id="WP_188375935.1">
    <property type="nucleotide sequence ID" value="NZ_BMEL01000001.1"/>
</dbReference>
<feature type="domain" description="Dynamin N-terminal" evidence="7">
    <location>
        <begin position="48"/>
        <end position="202"/>
    </location>
</feature>
<feature type="coiled-coil region" evidence="6">
    <location>
        <begin position="249"/>
        <end position="305"/>
    </location>
</feature>
<accession>A0A917AZP6</accession>
<evidence type="ECO:0000313" key="8">
    <source>
        <dbReference type="EMBL" id="GGF09974.1"/>
    </source>
</evidence>
<dbReference type="EMBL" id="BMEL01000001">
    <property type="protein sequence ID" value="GGF09974.1"/>
    <property type="molecule type" value="Genomic_DNA"/>
</dbReference>
<evidence type="ECO:0000256" key="4">
    <source>
        <dbReference type="ARBA" id="ARBA00023134"/>
    </source>
</evidence>
<dbReference type="AlphaFoldDB" id="A0A917AZP6"/>
<evidence type="ECO:0000256" key="1">
    <source>
        <dbReference type="ARBA" id="ARBA00004370"/>
    </source>
</evidence>
<organism evidence="8 9">
    <name type="scientific">Halobacillus andaensis</name>
    <dbReference type="NCBI Taxonomy" id="1176239"/>
    <lineage>
        <taxon>Bacteria</taxon>
        <taxon>Bacillati</taxon>
        <taxon>Bacillota</taxon>
        <taxon>Bacilli</taxon>
        <taxon>Bacillales</taxon>
        <taxon>Bacillaceae</taxon>
        <taxon>Halobacillus</taxon>
    </lineage>
</organism>
<evidence type="ECO:0000256" key="5">
    <source>
        <dbReference type="ARBA" id="ARBA00023136"/>
    </source>
</evidence>
<proteinExistence type="predicted"/>
<keyword evidence="6" id="KW-0175">Coiled coil</keyword>
<dbReference type="GO" id="GO:0008053">
    <property type="term" value="P:mitochondrial fusion"/>
    <property type="evidence" value="ECO:0007669"/>
    <property type="project" value="TreeGrafter"/>
</dbReference>
<dbReference type="GO" id="GO:0005525">
    <property type="term" value="F:GTP binding"/>
    <property type="evidence" value="ECO:0007669"/>
    <property type="project" value="UniProtKB-KW"/>
</dbReference>
<dbReference type="PANTHER" id="PTHR10465:SF0">
    <property type="entry name" value="SARCALUMENIN"/>
    <property type="match status" value="1"/>
</dbReference>
<evidence type="ECO:0000256" key="3">
    <source>
        <dbReference type="ARBA" id="ARBA00022801"/>
    </source>
</evidence>
<dbReference type="Proteomes" id="UP000660110">
    <property type="component" value="Unassembled WGS sequence"/>
</dbReference>
<dbReference type="InterPro" id="IPR027417">
    <property type="entry name" value="P-loop_NTPase"/>
</dbReference>
<evidence type="ECO:0000256" key="2">
    <source>
        <dbReference type="ARBA" id="ARBA00022741"/>
    </source>
</evidence>
<comment type="caution">
    <text evidence="8">The sequence shown here is derived from an EMBL/GenBank/DDBJ whole genome shotgun (WGS) entry which is preliminary data.</text>
</comment>
<dbReference type="GO" id="GO:0016020">
    <property type="term" value="C:membrane"/>
    <property type="evidence" value="ECO:0007669"/>
    <property type="project" value="UniProtKB-SubCell"/>
</dbReference>
<evidence type="ECO:0000313" key="9">
    <source>
        <dbReference type="Proteomes" id="UP000660110"/>
    </source>
</evidence>
<keyword evidence="5" id="KW-0472">Membrane</keyword>